<dbReference type="PANTHER" id="PTHR30427">
    <property type="entry name" value="TRANSCRIPTIONAL ACTIVATOR PROTEIN LYSR"/>
    <property type="match status" value="1"/>
</dbReference>
<dbReference type="Proteomes" id="UP000077349">
    <property type="component" value="Unassembled WGS sequence"/>
</dbReference>
<dbReference type="PRINTS" id="PR00039">
    <property type="entry name" value="HTHLYSR"/>
</dbReference>
<dbReference type="eggNOG" id="COG0583">
    <property type="taxonomic scope" value="Bacteria"/>
</dbReference>
<dbReference type="EMBL" id="LVHD01000018">
    <property type="protein sequence ID" value="OAG76966.1"/>
    <property type="molecule type" value="Genomic_DNA"/>
</dbReference>
<accession>A0A087PN47</accession>
<evidence type="ECO:0000256" key="4">
    <source>
        <dbReference type="ARBA" id="ARBA00023163"/>
    </source>
</evidence>
<dbReference type="Gene3D" id="1.10.10.10">
    <property type="entry name" value="Winged helix-like DNA-binding domain superfamily/Winged helix DNA-binding domain"/>
    <property type="match status" value="1"/>
</dbReference>
<comment type="caution">
    <text evidence="5">The sequence shown here is derived from an EMBL/GenBank/DDBJ whole genome shotgun (WGS) entry which is preliminary data.</text>
</comment>
<proteinExistence type="inferred from homology"/>
<dbReference type="InterPro" id="IPR005119">
    <property type="entry name" value="LysR_subst-bd"/>
</dbReference>
<organism evidence="5 6">
    <name type="scientific">Acetobacter malorum</name>
    <dbReference type="NCBI Taxonomy" id="178901"/>
    <lineage>
        <taxon>Bacteria</taxon>
        <taxon>Pseudomonadati</taxon>
        <taxon>Pseudomonadota</taxon>
        <taxon>Alphaproteobacteria</taxon>
        <taxon>Acetobacterales</taxon>
        <taxon>Acetobacteraceae</taxon>
        <taxon>Acetobacter</taxon>
    </lineage>
</organism>
<dbReference type="PATRIC" id="fig|178901.10.peg.2742"/>
<keyword evidence="4" id="KW-0804">Transcription</keyword>
<gene>
    <name evidence="5" type="ORF">Amal_02744</name>
</gene>
<evidence type="ECO:0000313" key="6">
    <source>
        <dbReference type="Proteomes" id="UP000077349"/>
    </source>
</evidence>
<name>A0A087PN47_9PROT</name>
<evidence type="ECO:0000256" key="3">
    <source>
        <dbReference type="ARBA" id="ARBA00023125"/>
    </source>
</evidence>
<dbReference type="InterPro" id="IPR036390">
    <property type="entry name" value="WH_DNA-bd_sf"/>
</dbReference>
<dbReference type="SUPFAM" id="SSF53850">
    <property type="entry name" value="Periplasmic binding protein-like II"/>
    <property type="match status" value="1"/>
</dbReference>
<dbReference type="SUPFAM" id="SSF46785">
    <property type="entry name" value="Winged helix' DNA-binding domain"/>
    <property type="match status" value="1"/>
</dbReference>
<evidence type="ECO:0000256" key="2">
    <source>
        <dbReference type="ARBA" id="ARBA00023015"/>
    </source>
</evidence>
<comment type="similarity">
    <text evidence="1">Belongs to the LysR transcriptional regulatory family.</text>
</comment>
<dbReference type="Pfam" id="PF00126">
    <property type="entry name" value="HTH_1"/>
    <property type="match status" value="1"/>
</dbReference>
<dbReference type="PANTHER" id="PTHR30427:SF1">
    <property type="entry name" value="TRANSCRIPTIONAL ACTIVATOR PROTEIN LYSR"/>
    <property type="match status" value="1"/>
</dbReference>
<dbReference type="InterPro" id="IPR036388">
    <property type="entry name" value="WH-like_DNA-bd_sf"/>
</dbReference>
<dbReference type="Gene3D" id="3.40.190.290">
    <property type="match status" value="1"/>
</dbReference>
<keyword evidence="2" id="KW-0805">Transcription regulation</keyword>
<dbReference type="STRING" id="178901.AmDm5_2802"/>
<dbReference type="PROSITE" id="PS50931">
    <property type="entry name" value="HTH_LYSR"/>
    <property type="match status" value="1"/>
</dbReference>
<evidence type="ECO:0000256" key="1">
    <source>
        <dbReference type="ARBA" id="ARBA00009437"/>
    </source>
</evidence>
<dbReference type="GO" id="GO:0043565">
    <property type="term" value="F:sequence-specific DNA binding"/>
    <property type="evidence" value="ECO:0007669"/>
    <property type="project" value="TreeGrafter"/>
</dbReference>
<dbReference type="AlphaFoldDB" id="A0A087PN47"/>
<protein>
    <submittedName>
        <fullName evidence="5">Transcriptional regulator, LysR family</fullName>
    </submittedName>
</protein>
<dbReference type="InterPro" id="IPR000847">
    <property type="entry name" value="LysR_HTH_N"/>
</dbReference>
<keyword evidence="3" id="KW-0238">DNA-binding</keyword>
<dbReference type="GO" id="GO:0003700">
    <property type="term" value="F:DNA-binding transcription factor activity"/>
    <property type="evidence" value="ECO:0007669"/>
    <property type="project" value="InterPro"/>
</dbReference>
<sequence>MKTDLPDLKQLEAFCAVVAVGSLTGAARLLDRSQPAMTRLIQDLEASLGFALFHRNGPRIVPTEQGMQFHVDAERLLANVRRLHERVEAIAQNQAASFEIAAIPALATGLIPYALAQLPSALLPDAIHVQSVSAEQVVQSVMERRADLGAASFPVSHPELDVLWVGQSRCVAVLDRADPLVSCPVVRLADLVSRRLITIANPYRLRNRVEKAFLKIGAFPKSIIDTNTSVTALAMVRAQLGVAIVEPATACGLLLQDTVVRPLDTAIPFFFGIVKASGRPLTPGLEAVVEALRKASAAQLPDFVLHERVSAEITEEALHGLGGPSSSPLPGDWQV</sequence>
<evidence type="ECO:0000313" key="5">
    <source>
        <dbReference type="EMBL" id="OAG76966.1"/>
    </source>
</evidence>
<reference evidence="5 6" key="1">
    <citation type="submission" date="2016-03" db="EMBL/GenBank/DDBJ databases">
        <title>Draft genome sequence of Acetobacter malorum CECT 7742, a strain isolated from strawberry vinegar.</title>
        <authorList>
            <person name="Sainz F."/>
            <person name="Mas A."/>
            <person name="Torija M.J."/>
        </authorList>
    </citation>
    <scope>NUCLEOTIDE SEQUENCE [LARGE SCALE GENOMIC DNA]</scope>
    <source>
        <strain evidence="5 6">CECT 7742</strain>
    </source>
</reference>
<dbReference type="GO" id="GO:0010628">
    <property type="term" value="P:positive regulation of gene expression"/>
    <property type="evidence" value="ECO:0007669"/>
    <property type="project" value="TreeGrafter"/>
</dbReference>
<dbReference type="Pfam" id="PF03466">
    <property type="entry name" value="LysR_substrate"/>
    <property type="match status" value="1"/>
</dbReference>